<dbReference type="InParanoid" id="A0A672L4X6"/>
<keyword evidence="6" id="KW-1185">Reference proteome</keyword>
<proteinExistence type="predicted"/>
<protein>
    <recommendedName>
        <fullName evidence="2">peptidylprolyl isomerase</fullName>
        <ecNumber evidence="2">5.2.1.8</ecNumber>
    </recommendedName>
</protein>
<dbReference type="Gene3D" id="3.10.50.40">
    <property type="match status" value="1"/>
</dbReference>
<name>A0A672L4X6_SINGR</name>
<dbReference type="Proteomes" id="UP000472262">
    <property type="component" value="Unassembled WGS sequence"/>
</dbReference>
<organism evidence="5 6">
    <name type="scientific">Sinocyclocheilus grahami</name>
    <name type="common">Dianchi golden-line fish</name>
    <name type="synonym">Barbus grahami</name>
    <dbReference type="NCBI Taxonomy" id="75366"/>
    <lineage>
        <taxon>Eukaryota</taxon>
        <taxon>Metazoa</taxon>
        <taxon>Chordata</taxon>
        <taxon>Craniata</taxon>
        <taxon>Vertebrata</taxon>
        <taxon>Euteleostomi</taxon>
        <taxon>Actinopterygii</taxon>
        <taxon>Neopterygii</taxon>
        <taxon>Teleostei</taxon>
        <taxon>Ostariophysi</taxon>
        <taxon>Cypriniformes</taxon>
        <taxon>Cyprinidae</taxon>
        <taxon>Cyprininae</taxon>
        <taxon>Sinocyclocheilus</taxon>
    </lineage>
</organism>
<evidence type="ECO:0000256" key="1">
    <source>
        <dbReference type="ARBA" id="ARBA00000971"/>
    </source>
</evidence>
<reference evidence="5" key="2">
    <citation type="submission" date="2025-09" db="UniProtKB">
        <authorList>
            <consortium name="Ensembl"/>
        </authorList>
    </citation>
    <scope>IDENTIFICATION</scope>
</reference>
<dbReference type="PANTHER" id="PTHR45995">
    <property type="match status" value="1"/>
</dbReference>
<dbReference type="GO" id="GO:0003677">
    <property type="term" value="F:DNA binding"/>
    <property type="evidence" value="ECO:0007669"/>
    <property type="project" value="InterPro"/>
</dbReference>
<dbReference type="EC" id="5.2.1.8" evidence="2"/>
<keyword evidence="4" id="KW-0413">Isomerase</keyword>
<keyword evidence="3" id="KW-0697">Rotamase</keyword>
<dbReference type="Ensembl" id="ENSSGRT00000020820.1">
    <property type="protein sequence ID" value="ENSSGRP00000019283.1"/>
    <property type="gene ID" value="ENSSGRG00000011640.1"/>
</dbReference>
<reference evidence="5" key="1">
    <citation type="submission" date="2025-08" db="UniProtKB">
        <authorList>
            <consortium name="Ensembl"/>
        </authorList>
    </citation>
    <scope>IDENTIFICATION</scope>
</reference>
<dbReference type="InterPro" id="IPR043323">
    <property type="entry name" value="PIN4"/>
</dbReference>
<comment type="catalytic activity">
    <reaction evidence="1">
        <text>[protein]-peptidylproline (omega=180) = [protein]-peptidylproline (omega=0)</text>
        <dbReference type="Rhea" id="RHEA:16237"/>
        <dbReference type="Rhea" id="RHEA-COMP:10747"/>
        <dbReference type="Rhea" id="RHEA-COMP:10748"/>
        <dbReference type="ChEBI" id="CHEBI:83833"/>
        <dbReference type="ChEBI" id="CHEBI:83834"/>
        <dbReference type="EC" id="5.2.1.8"/>
    </reaction>
</comment>
<evidence type="ECO:0000313" key="6">
    <source>
        <dbReference type="Proteomes" id="UP000472262"/>
    </source>
</evidence>
<dbReference type="AlphaFoldDB" id="A0A672L4X6"/>
<dbReference type="GO" id="GO:0006364">
    <property type="term" value="P:rRNA processing"/>
    <property type="evidence" value="ECO:0007669"/>
    <property type="project" value="InterPro"/>
</dbReference>
<evidence type="ECO:0000256" key="2">
    <source>
        <dbReference type="ARBA" id="ARBA00013194"/>
    </source>
</evidence>
<accession>A0A672L4X6</accession>
<dbReference type="InterPro" id="IPR046357">
    <property type="entry name" value="PPIase_dom_sf"/>
</dbReference>
<evidence type="ECO:0000313" key="5">
    <source>
        <dbReference type="Ensembl" id="ENSSGRP00000019283.1"/>
    </source>
</evidence>
<evidence type="ECO:0000256" key="4">
    <source>
        <dbReference type="ARBA" id="ARBA00023235"/>
    </source>
</evidence>
<evidence type="ECO:0000256" key="3">
    <source>
        <dbReference type="ARBA" id="ARBA00023110"/>
    </source>
</evidence>
<dbReference type="GO" id="GO:0003755">
    <property type="term" value="F:peptidyl-prolyl cis-trans isomerase activity"/>
    <property type="evidence" value="ECO:0007669"/>
    <property type="project" value="UniProtKB-KW"/>
</dbReference>
<sequence length="80" mass="9062">MNEFLMFVCCTASAISQGKGGRVSLERKKLDEKVRHILCEKHGKCMEAMEKLKSGMRFSEVAAQYSEDKARQGVRHLPCI</sequence>
<dbReference type="SUPFAM" id="SSF54534">
    <property type="entry name" value="FKBP-like"/>
    <property type="match status" value="1"/>
</dbReference>